<feature type="domain" description="Mediator complex subunit Med13 C-terminal" evidence="13">
    <location>
        <begin position="1334"/>
        <end position="1585"/>
    </location>
</feature>
<evidence type="ECO:0000256" key="6">
    <source>
        <dbReference type="ARBA" id="ARBA00023159"/>
    </source>
</evidence>
<feature type="region of interest" description="Disordered" evidence="12">
    <location>
        <begin position="122"/>
        <end position="146"/>
    </location>
</feature>
<evidence type="ECO:0000256" key="4">
    <source>
        <dbReference type="ARBA" id="ARBA00022491"/>
    </source>
</evidence>
<dbReference type="GO" id="GO:0016592">
    <property type="term" value="C:mediator complex"/>
    <property type="evidence" value="ECO:0007669"/>
    <property type="project" value="InterPro"/>
</dbReference>
<feature type="compositionally biased region" description="Polar residues" evidence="12">
    <location>
        <begin position="529"/>
        <end position="539"/>
    </location>
</feature>
<evidence type="ECO:0000256" key="10">
    <source>
        <dbReference type="ARBA" id="ARBA00032008"/>
    </source>
</evidence>
<dbReference type="PANTHER" id="PTHR48249:SF3">
    <property type="entry name" value="MEDIATOR OF RNA POLYMERASE II TRANSCRIPTION SUBUNIT 13"/>
    <property type="match status" value="1"/>
</dbReference>
<dbReference type="InterPro" id="IPR009401">
    <property type="entry name" value="Med13_C"/>
</dbReference>
<dbReference type="PANTHER" id="PTHR48249">
    <property type="entry name" value="MEDIATOR OF RNA POLYMERASE II TRANSCRIPTION SUBUNIT 13"/>
    <property type="match status" value="1"/>
</dbReference>
<evidence type="ECO:0000259" key="13">
    <source>
        <dbReference type="Pfam" id="PF06333"/>
    </source>
</evidence>
<dbReference type="InterPro" id="IPR021643">
    <property type="entry name" value="Mediator_Med13_N"/>
</dbReference>
<proteinExistence type="inferred from homology"/>
<keyword evidence="5 11" id="KW-0805">Transcription regulation</keyword>
<evidence type="ECO:0000256" key="8">
    <source>
        <dbReference type="ARBA" id="ARBA00023242"/>
    </source>
</evidence>
<name>A0A0C9MZE1_9FUNG</name>
<evidence type="ECO:0000256" key="2">
    <source>
        <dbReference type="ARBA" id="ARBA00009354"/>
    </source>
</evidence>
<dbReference type="OrthoDB" id="103819at2759"/>
<dbReference type="EMBL" id="DF836459">
    <property type="protein sequence ID" value="GAN07643.1"/>
    <property type="molecule type" value="Genomic_DNA"/>
</dbReference>
<dbReference type="Proteomes" id="UP000053815">
    <property type="component" value="Unassembled WGS sequence"/>
</dbReference>
<feature type="region of interest" description="Disordered" evidence="12">
    <location>
        <begin position="522"/>
        <end position="551"/>
    </location>
</feature>
<comment type="function">
    <text evidence="9 11">Component of the SRB8-11 complex. The SRB8-11 complex is a regulatory module of the Mediator complex which is itself involved in regulation of basal and activated RNA polymerase II-dependent transcription. The SRB8-11 complex may be involved in the transcriptional repression of a subset of genes regulated by Mediator. It may inhibit the association of the Mediator complex with RNA polymerase II to form the holoenzyme complex.</text>
</comment>
<dbReference type="Pfam" id="PF11597">
    <property type="entry name" value="Med13_N"/>
    <property type="match status" value="1"/>
</dbReference>
<feature type="domain" description="Mediator complex subunit Med13 N-terminal" evidence="14">
    <location>
        <begin position="7"/>
        <end position="272"/>
    </location>
</feature>
<dbReference type="Pfam" id="PF06333">
    <property type="entry name" value="Med13_C"/>
    <property type="match status" value="1"/>
</dbReference>
<feature type="region of interest" description="Disordered" evidence="12">
    <location>
        <begin position="706"/>
        <end position="727"/>
    </location>
</feature>
<evidence type="ECO:0000256" key="1">
    <source>
        <dbReference type="ARBA" id="ARBA00004123"/>
    </source>
</evidence>
<evidence type="ECO:0000259" key="14">
    <source>
        <dbReference type="Pfam" id="PF11597"/>
    </source>
</evidence>
<keyword evidence="17" id="KW-1185">Reference proteome</keyword>
<gene>
    <name evidence="16" type="ORF">MAM1_0170d07145</name>
</gene>
<evidence type="ECO:0000256" key="9">
    <source>
        <dbReference type="ARBA" id="ARBA00025661"/>
    </source>
</evidence>
<dbReference type="GO" id="GO:0003713">
    <property type="term" value="F:transcription coactivator activity"/>
    <property type="evidence" value="ECO:0007669"/>
    <property type="project" value="TreeGrafter"/>
</dbReference>
<evidence type="ECO:0000256" key="3">
    <source>
        <dbReference type="ARBA" id="ARBA00019618"/>
    </source>
</evidence>
<protein>
    <recommendedName>
        <fullName evidence="3 11">Mediator of RNA polymerase II transcription subunit 13</fullName>
    </recommendedName>
    <alternativeName>
        <fullName evidence="10 11">Mediator complex subunit 13</fullName>
    </alternativeName>
</protein>
<evidence type="ECO:0000313" key="16">
    <source>
        <dbReference type="EMBL" id="GAN07643.1"/>
    </source>
</evidence>
<comment type="subcellular location">
    <subcellularLocation>
        <location evidence="1 11">Nucleus</location>
    </subcellularLocation>
</comment>
<reference evidence="16" key="1">
    <citation type="submission" date="2014-09" db="EMBL/GenBank/DDBJ databases">
        <title>Draft genome sequence of an oleaginous Mucoromycotina fungus Mucor ambiguus NBRC6742.</title>
        <authorList>
            <person name="Takeda I."/>
            <person name="Yamane N."/>
            <person name="Morita T."/>
            <person name="Tamano K."/>
            <person name="Machida M."/>
            <person name="Baker S."/>
            <person name="Koike H."/>
        </authorList>
    </citation>
    <scope>NUCLEOTIDE SEQUENCE</scope>
    <source>
        <strain evidence="16">NBRC 6742</strain>
    </source>
</reference>
<evidence type="ECO:0000256" key="5">
    <source>
        <dbReference type="ARBA" id="ARBA00023015"/>
    </source>
</evidence>
<evidence type="ECO:0000313" key="17">
    <source>
        <dbReference type="Proteomes" id="UP000053815"/>
    </source>
</evidence>
<organism evidence="16">
    <name type="scientific">Mucor ambiguus</name>
    <dbReference type="NCBI Taxonomy" id="91626"/>
    <lineage>
        <taxon>Eukaryota</taxon>
        <taxon>Fungi</taxon>
        <taxon>Fungi incertae sedis</taxon>
        <taxon>Mucoromycota</taxon>
        <taxon>Mucoromycotina</taxon>
        <taxon>Mucoromycetes</taxon>
        <taxon>Mucorales</taxon>
        <taxon>Mucorineae</taxon>
        <taxon>Mucoraceae</taxon>
        <taxon>Mucor</taxon>
    </lineage>
</organism>
<evidence type="ECO:0000256" key="7">
    <source>
        <dbReference type="ARBA" id="ARBA00023163"/>
    </source>
</evidence>
<comment type="subunit">
    <text evidence="11">Component of the SRB8-11 complex, which itself associates with the Mediator complex.</text>
</comment>
<evidence type="ECO:0000259" key="15">
    <source>
        <dbReference type="Pfam" id="PF18296"/>
    </source>
</evidence>
<dbReference type="InterPro" id="IPR051139">
    <property type="entry name" value="Mediator_complx_sub13"/>
</dbReference>
<evidence type="ECO:0000256" key="11">
    <source>
        <dbReference type="RuleBase" id="RU364134"/>
    </source>
</evidence>
<comment type="similarity">
    <text evidence="2 11">Belongs to the Mediator complex subunit 13 family.</text>
</comment>
<keyword evidence="4 11" id="KW-0678">Repressor</keyword>
<accession>A0A0C9MZE1</accession>
<keyword evidence="7 11" id="KW-0804">Transcription</keyword>
<feature type="domain" description="MID" evidence="15">
    <location>
        <begin position="1136"/>
        <end position="1314"/>
    </location>
</feature>
<evidence type="ECO:0000256" key="12">
    <source>
        <dbReference type="SAM" id="MobiDB-lite"/>
    </source>
</evidence>
<dbReference type="InterPro" id="IPR041285">
    <property type="entry name" value="MID_MedPIWI"/>
</dbReference>
<dbReference type="Pfam" id="PF18296">
    <property type="entry name" value="MID_MedPIWI"/>
    <property type="match status" value="1"/>
</dbReference>
<keyword evidence="8 11" id="KW-0539">Nucleus</keyword>
<feature type="compositionally biased region" description="Low complexity" evidence="12">
    <location>
        <begin position="830"/>
        <end position="861"/>
    </location>
</feature>
<dbReference type="STRING" id="91626.A0A0C9MZE1"/>
<feature type="compositionally biased region" description="Polar residues" evidence="12">
    <location>
        <begin position="805"/>
        <end position="821"/>
    </location>
</feature>
<dbReference type="GO" id="GO:0045944">
    <property type="term" value="P:positive regulation of transcription by RNA polymerase II"/>
    <property type="evidence" value="ECO:0007669"/>
    <property type="project" value="TreeGrafter"/>
</dbReference>
<keyword evidence="6 11" id="KW-0010">Activator</keyword>
<feature type="region of interest" description="Disordered" evidence="12">
    <location>
        <begin position="782"/>
        <end position="877"/>
    </location>
</feature>
<sequence length="1601" mass="179852">MLTDASLTNTIILSGIANIRYKCYVQSYTKSSLMSFLTCEGFHGNPSYIDLPESHNAIIDAYNHMLTLNIPATWHILSNQKTDKETAMLELWVFWFDYRHTQVIETDPRLKELKESKSGSFDWNQITSKNGQSPTSSPQLNQHTKSESITLVPGTEYKLFIKSIRHLIQRAMIHKRHAFALGEFFVFPETYQDDGNVMQDKMANHDILSVKNTMLACMYNVYFTTSNLVFQPSTRRMRLRSLSPADFYSKHLKVLLCPTGEHARILSFHSLPADLQFKALNQWAEFYDMPVSLLTQNKDCMPSLITIRTASQDTVVYPSALVFVPTDTKESPAAVAGMNGIMGLNHGLTEDLGAKASRMAYYQRLKFNNTQAKDTDIDYWSYKDPMIHVGNAVFEALSSVDVKYQQDQLLLHRALIEPIVGSPIMNAKSVVPTNYDSPFFMSGLHRKSITPPTASSAQQEHSMQLTEYVISRFDDTSIDDPMLDLLQDPNVVSATSNDGLSIGGGSHLSALLKKALIIDSTDHPPLPANDNSTEQQPSAPLQIPPSLAHPQTDTLPVKDDSQVLQPPLEDFDLMYDQQGTTLHNTNAWDADDGFGDLDLDVTDADFDFFETPVVVAPPLPPPVPATEPNVLQILPMDIDSPKTDTVKVPLQPEPIDQEMVDVQVSVMKPIPDNNDSLFTPFVVSHDSTENTSTAAATADDASYTVTPKIQETSTPQKRATYQKSTPELSSFVPRDFLPVPVKASVNDAKYSAGGKFMYDPSKEQTIADNTGFTVSKRSLLYSPDYIPTKPKKRLSKSKQQELNETKANPSLKTQTKSSWINKENDESSSDSDSSSSSDRSGSDDSSSGNGSFTTDDSQSSDTESESDIDKMDDSTVNEDMIERRSKALKRFQKSVVYSQLKATPAPVPTDRLQFLDYDTPFAPVLAHGSIKPIKWRHSKAMEESLAYLCEQAVLGGYPLAGGLAEVSENGGEIEGEPAKVLVARRNNLMQMTRGVVTHVPSLQADVCSMANEFRSILQDIFIETAADENGDMDLLSTTTPDTLEPVSYPNSPLMGKIGIRGPLNTQEYYNLNESHNQGHSKYGKYQIKKRRPDEPNLDIIKQPDIVVSRHEDNLEGSSAMISFWEKLGLDPYSAKKQIKYLVVYPNNTDIENSVQHFFKGLGNVYEACHLGRHEPQYAGPFTNGLVPVSVADLDNNESSVRQRLKSYEETCEAVGRHLAMDEVQQKQQHYTQNYYTVIYIVNPGPHMSSYLDMCRCFYKLIEAYSRVTHQNFADQQPRIALQLMPIDHILGSSAFGGYTMLGMKDIAFSVYSKCFARVTRKITKPTQRSWTDIYAPAFILTKPLQRTIKFKLNDIRPFPTIMEQNAVLHMAYCFSYDRAWMSVVWVDDRGELLQYDLYSRKTAFKEAWQRTLEIAKRTAFRWTIVITKLGLMFNDELLYWLRYVSTSIEHQVTIVAMDVESGLHLHFNACYPNRDKVTSQLQDSQQPSFLDAQGKTHVAVAGGMNYGREQQGKHHQSNSTTCTAVSEAQILLLNHRISYSQKRERAYKGILRPEANTEEENWMIPLATGYLIHHSLPNKNVNPCMEQFNNEAFVAEVCASI</sequence>